<evidence type="ECO:0000256" key="1">
    <source>
        <dbReference type="SAM" id="MobiDB-lite"/>
    </source>
</evidence>
<accession>A0A6N1X0X0</accession>
<protein>
    <submittedName>
        <fullName evidence="3">DNA-binding protein</fullName>
    </submittedName>
</protein>
<dbReference type="InterPro" id="IPR021104">
    <property type="entry name" value="KfrA_DNA-bd_N"/>
</dbReference>
<proteinExistence type="predicted"/>
<feature type="compositionally biased region" description="Basic and acidic residues" evidence="1">
    <location>
        <begin position="230"/>
        <end position="241"/>
    </location>
</feature>
<reference evidence="3 4" key="1">
    <citation type="submission" date="2020-06" db="EMBL/GenBank/DDBJ databases">
        <title>Acidovorax antarctica sp. nov., isolated from Corinth ice sheet soil, Antarctic Fields Peninsula.</title>
        <authorList>
            <person name="Xu Q."/>
            <person name="Peng F."/>
        </authorList>
    </citation>
    <scope>NUCLEOTIDE SEQUENCE [LARGE SCALE GENOMIC DNA]</scope>
    <source>
        <strain evidence="3 4">16-35-5</strain>
    </source>
</reference>
<feature type="region of interest" description="Disordered" evidence="1">
    <location>
        <begin position="220"/>
        <end position="241"/>
    </location>
</feature>
<gene>
    <name evidence="3" type="ORF">HUK68_09340</name>
</gene>
<feature type="domain" description="KfrA N-terminal DNA-binding" evidence="2">
    <location>
        <begin position="12"/>
        <end position="131"/>
    </location>
</feature>
<keyword evidence="3" id="KW-0238">DNA-binding</keyword>
<evidence type="ECO:0000313" key="4">
    <source>
        <dbReference type="Proteomes" id="UP000509579"/>
    </source>
</evidence>
<evidence type="ECO:0000259" key="2">
    <source>
        <dbReference type="Pfam" id="PF11740"/>
    </source>
</evidence>
<evidence type="ECO:0000313" key="3">
    <source>
        <dbReference type="EMBL" id="QKV53074.1"/>
    </source>
</evidence>
<dbReference type="Pfam" id="PF11740">
    <property type="entry name" value="KfrA_N"/>
    <property type="match status" value="1"/>
</dbReference>
<dbReference type="AlphaFoldDB" id="A0A6N1X0X0"/>
<dbReference type="KEGG" id="aant:HUK68_09340"/>
<feature type="region of interest" description="Disordered" evidence="1">
    <location>
        <begin position="175"/>
        <end position="200"/>
    </location>
</feature>
<dbReference type="EMBL" id="CP054840">
    <property type="protein sequence ID" value="QKV53074.1"/>
    <property type="molecule type" value="Genomic_DNA"/>
</dbReference>
<feature type="compositionally biased region" description="Basic and acidic residues" evidence="1">
    <location>
        <begin position="179"/>
        <end position="191"/>
    </location>
</feature>
<name>A0A6N1X0X0_9BURK</name>
<feature type="region of interest" description="Disordered" evidence="1">
    <location>
        <begin position="290"/>
        <end position="324"/>
    </location>
</feature>
<feature type="region of interest" description="Disordered" evidence="1">
    <location>
        <begin position="106"/>
        <end position="138"/>
    </location>
</feature>
<dbReference type="RefSeq" id="WP_175503951.1">
    <property type="nucleotide sequence ID" value="NZ_CP054840.1"/>
</dbReference>
<keyword evidence="4" id="KW-1185">Reference proteome</keyword>
<organism evidence="3 4">
    <name type="scientific">Comamonas antarctica</name>
    <dbReference type="NCBI Taxonomy" id="2743470"/>
    <lineage>
        <taxon>Bacteria</taxon>
        <taxon>Pseudomonadati</taxon>
        <taxon>Pseudomonadota</taxon>
        <taxon>Betaproteobacteria</taxon>
        <taxon>Burkholderiales</taxon>
        <taxon>Comamonadaceae</taxon>
        <taxon>Comamonas</taxon>
    </lineage>
</organism>
<sequence length="324" mass="36264">MNSPKVTRGVQEADVWAAADALLAQGLRPTIERVRQQIGRGSPNTVSPMLESWFGTLGQRLGVVQTPNPQQGVPENVLRLAQELWDSARGQALEAAQQALQEREAALEASRRSHEADLEHMEQREKALHQQKQAMDEAMKLARAQAQELSRRLDEMQQLAQEREAQLSSLRAELAAAAKAREQERKEHSEEQQAAAQERQRLAEQFAGNERRMLTDLDRARQEVTSAKKAQAEQERKSEARLAEWQTRQQHLEEELLQARTQLLGAQQSAQAAQERVTDLKALLLATQNASATPAPGAKAQPRAGTPSLQRRALAQRARHLPRK</sequence>
<dbReference type="Proteomes" id="UP000509579">
    <property type="component" value="Chromosome"/>
</dbReference>
<dbReference type="GO" id="GO:0003677">
    <property type="term" value="F:DNA binding"/>
    <property type="evidence" value="ECO:0007669"/>
    <property type="project" value="UniProtKB-KW"/>
</dbReference>